<gene>
    <name evidence="1" type="ORF">HNV28_23995</name>
</gene>
<proteinExistence type="predicted"/>
<comment type="caution">
    <text evidence="1">The sequence shown here is derived from an EMBL/GenBank/DDBJ whole genome shotgun (WGS) entry which is preliminary data.</text>
</comment>
<dbReference type="AlphaFoldDB" id="A0A7Y4ILE5"/>
<name>A0A7Y4ILE5_MYXXA</name>
<protein>
    <submittedName>
        <fullName evidence="1">Uncharacterized protein</fullName>
    </submittedName>
</protein>
<organism evidence="1 2">
    <name type="scientific">Myxococcus xanthus</name>
    <dbReference type="NCBI Taxonomy" id="34"/>
    <lineage>
        <taxon>Bacteria</taxon>
        <taxon>Pseudomonadati</taxon>
        <taxon>Myxococcota</taxon>
        <taxon>Myxococcia</taxon>
        <taxon>Myxococcales</taxon>
        <taxon>Cystobacterineae</taxon>
        <taxon>Myxococcaceae</taxon>
        <taxon>Myxococcus</taxon>
    </lineage>
</organism>
<evidence type="ECO:0000313" key="1">
    <source>
        <dbReference type="EMBL" id="NOJ81354.1"/>
    </source>
</evidence>
<dbReference type="EMBL" id="JABFNT010000083">
    <property type="protein sequence ID" value="NOJ81354.1"/>
    <property type="molecule type" value="Genomic_DNA"/>
</dbReference>
<reference evidence="1 2" key="1">
    <citation type="submission" date="2020-05" db="EMBL/GenBank/DDBJ databases">
        <authorList>
            <person name="Whitworth D."/>
        </authorList>
    </citation>
    <scope>NUCLEOTIDE SEQUENCE [LARGE SCALE GENOMIC DNA]</scope>
    <source>
        <strain evidence="1 2">AM005</strain>
    </source>
</reference>
<accession>A0A7Y4ILE5</accession>
<dbReference type="Proteomes" id="UP000533080">
    <property type="component" value="Unassembled WGS sequence"/>
</dbReference>
<evidence type="ECO:0000313" key="2">
    <source>
        <dbReference type="Proteomes" id="UP000533080"/>
    </source>
</evidence>
<sequence length="308" mass="32061">MARRIPRDGPERGRRCGGACYARAPMKRTLVSAALAASSLAFLACDLEQLTADHVMVGTLLSTPEVEVSASALAGYDAGTFGPDGGDVLALPAQTAAIVFFGSKTGEDSQPSGLAGAEIAVQPVGGEATELADEGSGNYRRTSVGASDFTYQPGATYQFIANRGGTRYVGQVDDAPMKETIAALHPPEGFLRIDASTPLSFDRPAPPANTDRTLGFVTVVPLSAEGAQGEPTYTNLPSTPVQFLQLVGLPGPYREARVTIPGTAFPQREQTYLVIFHAVRMGGAESGNLFLGSALLAGTAEVGVVRTR</sequence>